<proteinExistence type="predicted"/>
<dbReference type="KEGG" id="psoj:PHYSODRAFT_301212"/>
<reference evidence="1 2" key="1">
    <citation type="journal article" date="2006" name="Science">
        <title>Phytophthora genome sequences uncover evolutionary origins and mechanisms of pathogenesis.</title>
        <authorList>
            <person name="Tyler B.M."/>
            <person name="Tripathy S."/>
            <person name="Zhang X."/>
            <person name="Dehal P."/>
            <person name="Jiang R.H."/>
            <person name="Aerts A."/>
            <person name="Arredondo F.D."/>
            <person name="Baxter L."/>
            <person name="Bensasson D."/>
            <person name="Beynon J.L."/>
            <person name="Chapman J."/>
            <person name="Damasceno C.M."/>
            <person name="Dorrance A.E."/>
            <person name="Dou D."/>
            <person name="Dickerman A.W."/>
            <person name="Dubchak I.L."/>
            <person name="Garbelotto M."/>
            <person name="Gijzen M."/>
            <person name="Gordon S.G."/>
            <person name="Govers F."/>
            <person name="Grunwald N.J."/>
            <person name="Huang W."/>
            <person name="Ivors K.L."/>
            <person name="Jones R.W."/>
            <person name="Kamoun S."/>
            <person name="Krampis K."/>
            <person name="Lamour K.H."/>
            <person name="Lee M.K."/>
            <person name="McDonald W.H."/>
            <person name="Medina M."/>
            <person name="Meijer H.J."/>
            <person name="Nordberg E.K."/>
            <person name="Maclean D.J."/>
            <person name="Ospina-Giraldo M.D."/>
            <person name="Morris P.F."/>
            <person name="Phuntumart V."/>
            <person name="Putnam N.H."/>
            <person name="Rash S."/>
            <person name="Rose J.K."/>
            <person name="Sakihama Y."/>
            <person name="Salamov A.A."/>
            <person name="Savidor A."/>
            <person name="Scheuring C.F."/>
            <person name="Smith B.M."/>
            <person name="Sobral B.W."/>
            <person name="Terry A."/>
            <person name="Torto-Alalibo T.A."/>
            <person name="Win J."/>
            <person name="Xu Z."/>
            <person name="Zhang H."/>
            <person name="Grigoriev I.V."/>
            <person name="Rokhsar D.S."/>
            <person name="Boore J.L."/>
        </authorList>
    </citation>
    <scope>NUCLEOTIDE SEQUENCE [LARGE SCALE GENOMIC DNA]</scope>
    <source>
        <strain evidence="1 2">P6497</strain>
    </source>
</reference>
<dbReference type="SMR" id="G4ZH08"/>
<keyword evidence="2" id="KW-1185">Reference proteome</keyword>
<dbReference type="GeneID" id="20641979"/>
<dbReference type="AlphaFoldDB" id="G4ZH08"/>
<evidence type="ECO:0000313" key="2">
    <source>
        <dbReference type="Proteomes" id="UP000002640"/>
    </source>
</evidence>
<dbReference type="InParanoid" id="G4ZH08"/>
<dbReference type="Proteomes" id="UP000002640">
    <property type="component" value="Unassembled WGS sequence"/>
</dbReference>
<dbReference type="RefSeq" id="XP_009527691.1">
    <property type="nucleotide sequence ID" value="XM_009529396.1"/>
</dbReference>
<evidence type="ECO:0000313" key="1">
    <source>
        <dbReference type="EMBL" id="EGZ18633.1"/>
    </source>
</evidence>
<accession>G4ZH08</accession>
<protein>
    <submittedName>
        <fullName evidence="1">Uncharacterized protein</fullName>
    </submittedName>
</protein>
<gene>
    <name evidence="1" type="ORF">PHYSODRAFT_301212</name>
</gene>
<sequence>METLTRQQSLKAFLPSRVAALPHVVDMIDAFAMRLDEAALQAARRKNWERAGALISDMQCDILNLAGAAKDEEAETLRTIGSYISQQRLFLAVAESDDLEAAKVLYTWSERKQTPTRFVPHLLSRAATNGRVEMLEFAVEKAVERFSSELAVQGGRHYCVPALIASTASSILPEWAR</sequence>
<name>G4ZH08_PHYSP</name>
<organism evidence="1 2">
    <name type="scientific">Phytophthora sojae (strain P6497)</name>
    <name type="common">Soybean stem and root rot agent</name>
    <name type="synonym">Phytophthora megasperma f. sp. glycines</name>
    <dbReference type="NCBI Taxonomy" id="1094619"/>
    <lineage>
        <taxon>Eukaryota</taxon>
        <taxon>Sar</taxon>
        <taxon>Stramenopiles</taxon>
        <taxon>Oomycota</taxon>
        <taxon>Peronosporomycetes</taxon>
        <taxon>Peronosporales</taxon>
        <taxon>Peronosporaceae</taxon>
        <taxon>Phytophthora</taxon>
    </lineage>
</organism>
<dbReference type="EMBL" id="JH159154">
    <property type="protein sequence ID" value="EGZ18633.1"/>
    <property type="molecule type" value="Genomic_DNA"/>
</dbReference>